<evidence type="ECO:0000313" key="2">
    <source>
        <dbReference type="EMBL" id="GLJ77366.1"/>
    </source>
</evidence>
<dbReference type="Gene3D" id="2.160.20.120">
    <property type="match status" value="1"/>
</dbReference>
<proteinExistence type="predicted"/>
<dbReference type="Pfam" id="PF13349">
    <property type="entry name" value="DUF4097"/>
    <property type="match status" value="1"/>
</dbReference>
<dbReference type="AlphaFoldDB" id="A0A9W6HC20"/>
<reference evidence="2" key="2">
    <citation type="submission" date="2023-01" db="EMBL/GenBank/DDBJ databases">
        <authorList>
            <person name="Sun Q."/>
            <person name="Evtushenko L."/>
        </authorList>
    </citation>
    <scope>NUCLEOTIDE SEQUENCE</scope>
    <source>
        <strain evidence="2">VKM Ac-1401</strain>
    </source>
</reference>
<accession>A0A9W6HC20</accession>
<feature type="domain" description="DUF4097" evidence="1">
    <location>
        <begin position="54"/>
        <end position="217"/>
    </location>
</feature>
<name>A0A9W6HC20_9MICO</name>
<organism evidence="2 3">
    <name type="scientific">Leifsonia poae</name>
    <dbReference type="NCBI Taxonomy" id="110933"/>
    <lineage>
        <taxon>Bacteria</taxon>
        <taxon>Bacillati</taxon>
        <taxon>Actinomycetota</taxon>
        <taxon>Actinomycetes</taxon>
        <taxon>Micrococcales</taxon>
        <taxon>Microbacteriaceae</taxon>
        <taxon>Leifsonia</taxon>
    </lineage>
</organism>
<sequence length="220" mass="22350">MQTYNTPTAITAVLDVPAGHLRFIAAERTDTLVEVRPVDASKARDVKAAERTTIEFADGVLRVETPEKNAAFGPTGTVEVTVQLPAGSRIQATGSAELRGAGRLGEVSVQNAYGPIKLDEATTAQLGALDGDITIGRLTGPAEVSTARGDVRVGEALQGTLALSTQLGNVSVGVPAGVTASLNAGTPYGRISNALANTGGAPVVEIHATTASGDIDAHTV</sequence>
<evidence type="ECO:0000313" key="3">
    <source>
        <dbReference type="Proteomes" id="UP001142372"/>
    </source>
</evidence>
<dbReference type="Proteomes" id="UP001142372">
    <property type="component" value="Unassembled WGS sequence"/>
</dbReference>
<gene>
    <name evidence="2" type="ORF">GCM10017584_29400</name>
</gene>
<dbReference type="InterPro" id="IPR025164">
    <property type="entry name" value="Toastrack_DUF4097"/>
</dbReference>
<dbReference type="EMBL" id="BSEN01000014">
    <property type="protein sequence ID" value="GLJ77366.1"/>
    <property type="molecule type" value="Genomic_DNA"/>
</dbReference>
<comment type="caution">
    <text evidence="2">The sequence shown here is derived from an EMBL/GenBank/DDBJ whole genome shotgun (WGS) entry which is preliminary data.</text>
</comment>
<keyword evidence="3" id="KW-1185">Reference proteome</keyword>
<dbReference type="RefSeq" id="WP_271178010.1">
    <property type="nucleotide sequence ID" value="NZ_BAAAJO010000001.1"/>
</dbReference>
<protein>
    <recommendedName>
        <fullName evidence="1">DUF4097 domain-containing protein</fullName>
    </recommendedName>
</protein>
<reference evidence="2" key="1">
    <citation type="journal article" date="2014" name="Int. J. Syst. Evol. Microbiol.">
        <title>Complete genome sequence of Corynebacterium casei LMG S-19264T (=DSM 44701T), isolated from a smear-ripened cheese.</title>
        <authorList>
            <consortium name="US DOE Joint Genome Institute (JGI-PGF)"/>
            <person name="Walter F."/>
            <person name="Albersmeier A."/>
            <person name="Kalinowski J."/>
            <person name="Ruckert C."/>
        </authorList>
    </citation>
    <scope>NUCLEOTIDE SEQUENCE</scope>
    <source>
        <strain evidence="2">VKM Ac-1401</strain>
    </source>
</reference>
<evidence type="ECO:0000259" key="1">
    <source>
        <dbReference type="Pfam" id="PF13349"/>
    </source>
</evidence>